<dbReference type="AlphaFoldDB" id="A0A4Q7L774"/>
<dbReference type="OrthoDB" id="157538at2"/>
<gene>
    <name evidence="1" type="ORF">EV193_10157</name>
</gene>
<sequence length="155" mass="17458">MLEAASRSHWFKVSYDISESGRPVATLAARDRSSCAFDIAGASYVAAMANRKEFRLHGPNGVEAWASRHTRRRWLVQTPAGTALTLVLPSMWNSTWELHQNDRVIGYFEAKMGWGRMRGTAHLPQEMPLPERLFIYYVVLTFWLQASQAAASASV</sequence>
<name>A0A4Q7L774_9PSEU</name>
<reference evidence="1 2" key="1">
    <citation type="submission" date="2019-02" db="EMBL/GenBank/DDBJ databases">
        <title>Genomic Encyclopedia of Type Strains, Phase IV (KMG-IV): sequencing the most valuable type-strain genomes for metagenomic binning, comparative biology and taxonomic classification.</title>
        <authorList>
            <person name="Goeker M."/>
        </authorList>
    </citation>
    <scope>NUCLEOTIDE SEQUENCE [LARGE SCALE GENOMIC DNA]</scope>
    <source>
        <strain evidence="1 2">DSM 101727</strain>
    </source>
</reference>
<protein>
    <submittedName>
        <fullName evidence="1">Uncharacterized protein</fullName>
    </submittedName>
</protein>
<evidence type="ECO:0000313" key="1">
    <source>
        <dbReference type="EMBL" id="RZS44182.1"/>
    </source>
</evidence>
<dbReference type="RefSeq" id="WP_130341901.1">
    <property type="nucleotide sequence ID" value="NZ_SGWQ01000001.1"/>
</dbReference>
<organism evidence="1 2">
    <name type="scientific">Herbihabitans rhizosphaerae</name>
    <dbReference type="NCBI Taxonomy" id="1872711"/>
    <lineage>
        <taxon>Bacteria</taxon>
        <taxon>Bacillati</taxon>
        <taxon>Actinomycetota</taxon>
        <taxon>Actinomycetes</taxon>
        <taxon>Pseudonocardiales</taxon>
        <taxon>Pseudonocardiaceae</taxon>
        <taxon>Herbihabitans</taxon>
    </lineage>
</organism>
<evidence type="ECO:0000313" key="2">
    <source>
        <dbReference type="Proteomes" id="UP000294257"/>
    </source>
</evidence>
<dbReference type="EMBL" id="SGWQ01000001">
    <property type="protein sequence ID" value="RZS44182.1"/>
    <property type="molecule type" value="Genomic_DNA"/>
</dbReference>
<accession>A0A4Q7L774</accession>
<dbReference type="Proteomes" id="UP000294257">
    <property type="component" value="Unassembled WGS sequence"/>
</dbReference>
<proteinExistence type="predicted"/>
<comment type="caution">
    <text evidence="1">The sequence shown here is derived from an EMBL/GenBank/DDBJ whole genome shotgun (WGS) entry which is preliminary data.</text>
</comment>
<keyword evidence="2" id="KW-1185">Reference proteome</keyword>